<evidence type="ECO:0000313" key="2">
    <source>
        <dbReference type="EMBL" id="GGN79896.1"/>
    </source>
</evidence>
<evidence type="ECO:0000259" key="1">
    <source>
        <dbReference type="Pfam" id="PF06662"/>
    </source>
</evidence>
<name>A0ABQ2KFR7_9MICO</name>
<evidence type="ECO:0000313" key="3">
    <source>
        <dbReference type="Proteomes" id="UP000626982"/>
    </source>
</evidence>
<reference evidence="3" key="1">
    <citation type="journal article" date="2019" name="Int. J. Syst. Evol. Microbiol.">
        <title>The Global Catalogue of Microorganisms (GCM) 10K type strain sequencing project: providing services to taxonomists for standard genome sequencing and annotation.</title>
        <authorList>
            <consortium name="The Broad Institute Genomics Platform"/>
            <consortium name="The Broad Institute Genome Sequencing Center for Infectious Disease"/>
            <person name="Wu L."/>
            <person name="Ma J."/>
        </authorList>
    </citation>
    <scope>NUCLEOTIDE SEQUENCE [LARGE SCALE GENOMIC DNA]</scope>
    <source>
        <strain evidence="3">CGMCC 1.6960</strain>
    </source>
</reference>
<dbReference type="Proteomes" id="UP000626982">
    <property type="component" value="Unassembled WGS sequence"/>
</dbReference>
<gene>
    <name evidence="2" type="ORF">GCM10010968_07240</name>
</gene>
<dbReference type="InterPro" id="IPR010598">
    <property type="entry name" value="C5-epim_C"/>
</dbReference>
<feature type="domain" description="D-glucuronyl C5-epimerase C-terminal" evidence="1">
    <location>
        <begin position="110"/>
        <end position="235"/>
    </location>
</feature>
<protein>
    <recommendedName>
        <fullName evidence="1">D-glucuronyl C5-epimerase C-terminal domain-containing protein</fullName>
    </recommendedName>
</protein>
<sequence length="441" mass="49043">MNDEKIYITNEAEVGLPPLQLARKAVWDYYRIEFLPSGYPGRRTDDVLYAHPIYGPYVIADYVAQYRSTGDQAYLDAACRVADAAVAQMTEIGGGLAFVYSPESTRVSSRMRPFYSGLTQARYVDVFTKLLAQPGTDRFHEPLAKILDSFLVSTEEGGVARFTKGGGLIIEEYPGEAPDCTLNGWTTATVILRDYARANDDEQAWDLFRQSVKGIEDLISLFDAPDYASSRYKLSGRATFKLTALDTDLELTAAAVEMPGSGTYAGSRAGDAAGEVVKDGPKRIGSGRSVSVNLLLSRVTWPAPNRIHLSVRADGAGTLRTEIGDAVYEPLTSVLPVRFHHHIADVEVVDGDNELDIEVPWVHAEHVAYPTNFGKKIAGRQVNQYHWIHVDTLAKIAEETGSDILRYYRDRWAKGPSRWADLPGYQDERIMLERFDPKKHK</sequence>
<keyword evidence="3" id="KW-1185">Reference proteome</keyword>
<proteinExistence type="predicted"/>
<dbReference type="Pfam" id="PF06662">
    <property type="entry name" value="C5-epim_C"/>
    <property type="match status" value="1"/>
</dbReference>
<organism evidence="2 3">
    <name type="scientific">Agrococcus terreus</name>
    <dbReference type="NCBI Taxonomy" id="574649"/>
    <lineage>
        <taxon>Bacteria</taxon>
        <taxon>Bacillati</taxon>
        <taxon>Actinomycetota</taxon>
        <taxon>Actinomycetes</taxon>
        <taxon>Micrococcales</taxon>
        <taxon>Microbacteriaceae</taxon>
        <taxon>Agrococcus</taxon>
    </lineage>
</organism>
<accession>A0ABQ2KFR7</accession>
<dbReference type="EMBL" id="BMLM01000001">
    <property type="protein sequence ID" value="GGN79896.1"/>
    <property type="molecule type" value="Genomic_DNA"/>
</dbReference>
<dbReference type="RefSeq" id="WP_188716139.1">
    <property type="nucleotide sequence ID" value="NZ_BAABBD010000001.1"/>
</dbReference>
<comment type="caution">
    <text evidence="2">The sequence shown here is derived from an EMBL/GenBank/DDBJ whole genome shotgun (WGS) entry which is preliminary data.</text>
</comment>